<protein>
    <recommendedName>
        <fullName evidence="3">Secretion system C-terminal sorting domain-containing protein</fullName>
    </recommendedName>
</protein>
<accession>A0A0U4C0K5</accession>
<keyword evidence="2" id="KW-1185">Reference proteome</keyword>
<name>A0A0U4C0K5_9BACT</name>
<dbReference type="Proteomes" id="UP000059542">
    <property type="component" value="Chromosome"/>
</dbReference>
<dbReference type="InterPro" id="IPR011050">
    <property type="entry name" value="Pectin_lyase_fold/virulence"/>
</dbReference>
<dbReference type="AlphaFoldDB" id="A0A0U4C0K5"/>
<dbReference type="STRING" id="1411621.AUC43_05080"/>
<dbReference type="InterPro" id="IPR026444">
    <property type="entry name" value="Secre_tail"/>
</dbReference>
<proteinExistence type="predicted"/>
<sequence>MLSPLAGHAQAKITWTVGTSKNSDYPTIGAALADVPATLNKPYELQLIDPSYSEDVLLNKTGSVGNTLTIRPAVNEIVSITGTVTFGSGSAYTSLIGNSGSSAQKTRAITLRQQDLTKSTLVFKDDASNNVVSEVVILGATSSLTSGVVVVGDGVSTGNDNNSLTKSFIANSGPALIPANLVYAANAGGGTNDAFTLSGNELFDFSNAGVLVAAGNGDQWTISGNSIYNNLAVAPTTAQTGIAFQAGSGANDVTVTNNFIGGDSPSATGSWVNAGTQDFRGIVMNCGLSTTLNNVVTGNTVRNIKLTGAGNQSLFALEMAAGRIELNTNTATLLNNAGTGGVLNLKTRATLVLSPFTIETGQKMAVEGGLTEVQGNLTITGILTNTGGYILINGDLIGAGSFGQTAGNLEIKGNMLNTGQFNCYSGKVLLTGVGTQKVSGGSYSNLEVNGSSTKTFTGNATVYDGVQMVSGVLATTNRYSLNLASLANLTETETSYVLGRVDVSRTPVADKIENFGGIGLLMQPAAASTLPGLTNVTRITGTAPIGVYGREGVLRYFDIDTEVTTDLNVNMTFMYFTHELNGIASANLKFFKSLSGSTPWQNKGVSSLGAGYAVLNGIDNFASARWTLGDVTNPLPVGLTAFQAERQGRNAVLTWATASEHNNRGFGIEVSLDGKSFKQIGFVEAAGNGNSNSAQAYRFVDAAEGKVGARYYRLRQVDQNEAASFYGPQQLNFDAQVASFAAYPTQFASGFTVALTSPTASTATLRLIDIMGREVWRQEVASGVRQVQPNCAAGSYILTATINGQVLRQRVVKE</sequence>
<organism evidence="1 2">
    <name type="scientific">Hymenobacter sedentarius</name>
    <dbReference type="NCBI Taxonomy" id="1411621"/>
    <lineage>
        <taxon>Bacteria</taxon>
        <taxon>Pseudomonadati</taxon>
        <taxon>Bacteroidota</taxon>
        <taxon>Cytophagia</taxon>
        <taxon>Cytophagales</taxon>
        <taxon>Hymenobacteraceae</taxon>
        <taxon>Hymenobacter</taxon>
    </lineage>
</organism>
<evidence type="ECO:0008006" key="3">
    <source>
        <dbReference type="Google" id="ProtNLM"/>
    </source>
</evidence>
<dbReference type="NCBIfam" id="TIGR04183">
    <property type="entry name" value="Por_Secre_tail"/>
    <property type="match status" value="1"/>
</dbReference>
<evidence type="ECO:0000313" key="1">
    <source>
        <dbReference type="EMBL" id="ALW84514.1"/>
    </source>
</evidence>
<dbReference type="KEGG" id="hyg:AUC43_05080"/>
<gene>
    <name evidence="1" type="ORF">AUC43_05080</name>
</gene>
<dbReference type="SUPFAM" id="SSF51126">
    <property type="entry name" value="Pectin lyase-like"/>
    <property type="match status" value="1"/>
</dbReference>
<evidence type="ECO:0000313" key="2">
    <source>
        <dbReference type="Proteomes" id="UP000059542"/>
    </source>
</evidence>
<reference evidence="1 2" key="1">
    <citation type="submission" date="2015-12" db="EMBL/GenBank/DDBJ databases">
        <authorList>
            <person name="Shamseldin A."/>
            <person name="Moawad H."/>
            <person name="Abd El-Rahim W.M."/>
            <person name="Sadowsky M.J."/>
        </authorList>
    </citation>
    <scope>NUCLEOTIDE SEQUENCE [LARGE SCALE GENOMIC DNA]</scope>
    <source>
        <strain evidence="1 2">DG5B</strain>
    </source>
</reference>
<dbReference type="EMBL" id="CP013909">
    <property type="protein sequence ID" value="ALW84514.1"/>
    <property type="molecule type" value="Genomic_DNA"/>
</dbReference>